<evidence type="ECO:0000256" key="1">
    <source>
        <dbReference type="SAM" id="MobiDB-lite"/>
    </source>
</evidence>
<dbReference type="Pfam" id="PF07797">
    <property type="entry name" value="DUF1639"/>
    <property type="match status" value="1"/>
</dbReference>
<dbReference type="PANTHER" id="PTHR33130">
    <property type="entry name" value="PUTATIVE (DUF1639)-RELATED"/>
    <property type="match status" value="1"/>
</dbReference>
<dbReference type="Proteomes" id="UP000507222">
    <property type="component" value="Unassembled WGS sequence"/>
</dbReference>
<name>A0A6J5USG7_PRUAR</name>
<reference evidence="2 3" key="1">
    <citation type="submission" date="2020-05" db="EMBL/GenBank/DDBJ databases">
        <authorList>
            <person name="Campoy J."/>
            <person name="Schneeberger K."/>
            <person name="Spophaly S."/>
        </authorList>
    </citation>
    <scope>NUCLEOTIDE SEQUENCE [LARGE SCALE GENOMIC DNA]</scope>
    <source>
        <strain evidence="2">PruArmRojPasFocal</strain>
    </source>
</reference>
<feature type="region of interest" description="Disordered" evidence="1">
    <location>
        <begin position="20"/>
        <end position="143"/>
    </location>
</feature>
<feature type="compositionally biased region" description="Polar residues" evidence="1">
    <location>
        <begin position="134"/>
        <end position="143"/>
    </location>
</feature>
<evidence type="ECO:0000313" key="3">
    <source>
        <dbReference type="Proteomes" id="UP000507222"/>
    </source>
</evidence>
<dbReference type="PANTHER" id="PTHR33130:SF40">
    <property type="entry name" value="CHROMOGRANIN (DUF1639)"/>
    <property type="match status" value="1"/>
</dbReference>
<sequence length="298" mass="33536">MATAPVKPPLHNFPLAFLKWGAKNNSTTNNNHRYRRPVSAEPASEPDSESERTHYNNSRVGSSRASRHRYSLIPCAGDKRRRSEERESDQEEGEEADKAEVVQKPWNLRPRRAPATTSFSKGGANGEPHELESPNPNQSELQQPKSMRLRGLAAEGQNVEKKEKRKFWIALSKEEIEEDIFVMTGSRPARRPKKRPKNVQKQLDVRPPCSFPFFVSSFAASAVLTTFPGLWLVGVTADAYKVADSPSKISLANCNWVFVAEVDLYCAQKIVTLLKVRKWKRQLPLRLGTLNSEDAGSI</sequence>
<feature type="compositionally biased region" description="Polar residues" evidence="1">
    <location>
        <begin position="55"/>
        <end position="64"/>
    </location>
</feature>
<organism evidence="2 3">
    <name type="scientific">Prunus armeniaca</name>
    <name type="common">Apricot</name>
    <name type="synonym">Armeniaca vulgaris</name>
    <dbReference type="NCBI Taxonomy" id="36596"/>
    <lineage>
        <taxon>Eukaryota</taxon>
        <taxon>Viridiplantae</taxon>
        <taxon>Streptophyta</taxon>
        <taxon>Embryophyta</taxon>
        <taxon>Tracheophyta</taxon>
        <taxon>Spermatophyta</taxon>
        <taxon>Magnoliopsida</taxon>
        <taxon>eudicotyledons</taxon>
        <taxon>Gunneridae</taxon>
        <taxon>Pentapetalae</taxon>
        <taxon>rosids</taxon>
        <taxon>fabids</taxon>
        <taxon>Rosales</taxon>
        <taxon>Rosaceae</taxon>
        <taxon>Amygdaloideae</taxon>
        <taxon>Amygdaleae</taxon>
        <taxon>Prunus</taxon>
    </lineage>
</organism>
<proteinExistence type="predicted"/>
<protein>
    <submittedName>
        <fullName evidence="2">Uncharacterized protein</fullName>
    </submittedName>
</protein>
<dbReference type="InterPro" id="IPR012438">
    <property type="entry name" value="DUF1639"/>
</dbReference>
<evidence type="ECO:0000313" key="2">
    <source>
        <dbReference type="EMBL" id="CAB4279496.1"/>
    </source>
</evidence>
<gene>
    <name evidence="2" type="ORF">CURHAP_LOCUS31775</name>
</gene>
<dbReference type="AlphaFoldDB" id="A0A6J5USG7"/>
<accession>A0A6J5USG7</accession>
<dbReference type="EMBL" id="CAEKDK010000005">
    <property type="protein sequence ID" value="CAB4279496.1"/>
    <property type="molecule type" value="Genomic_DNA"/>
</dbReference>
<feature type="compositionally biased region" description="Acidic residues" evidence="1">
    <location>
        <begin position="86"/>
        <end position="95"/>
    </location>
</feature>